<dbReference type="PANTHER" id="PTHR13439:SF4">
    <property type="entry name" value="TLC DOMAIN-CONTAINING PROTEIN"/>
    <property type="match status" value="1"/>
</dbReference>
<dbReference type="Pfam" id="PF03798">
    <property type="entry name" value="TRAM_LAG1_CLN8"/>
    <property type="match status" value="1"/>
</dbReference>
<dbReference type="GO" id="GO:0005886">
    <property type="term" value="C:plasma membrane"/>
    <property type="evidence" value="ECO:0007669"/>
    <property type="project" value="TreeGrafter"/>
</dbReference>
<evidence type="ECO:0000256" key="2">
    <source>
        <dbReference type="ARBA" id="ARBA00022692"/>
    </source>
</evidence>
<evidence type="ECO:0000256" key="4">
    <source>
        <dbReference type="ARBA" id="ARBA00023136"/>
    </source>
</evidence>
<feature type="transmembrane region" description="Helical" evidence="6">
    <location>
        <begin position="71"/>
        <end position="88"/>
    </location>
</feature>
<comment type="subcellular location">
    <subcellularLocation>
        <location evidence="1">Membrane</location>
        <topology evidence="1">Multi-pass membrane protein</topology>
    </subcellularLocation>
</comment>
<protein>
    <submittedName>
        <fullName evidence="9">TLC domain-containing protein</fullName>
    </submittedName>
</protein>
<dbReference type="GO" id="GO:0097035">
    <property type="term" value="P:regulation of membrane lipid distribution"/>
    <property type="evidence" value="ECO:0007669"/>
    <property type="project" value="TreeGrafter"/>
</dbReference>
<organism evidence="8 9">
    <name type="scientific">Panagrolaimus davidi</name>
    <dbReference type="NCBI Taxonomy" id="227884"/>
    <lineage>
        <taxon>Eukaryota</taxon>
        <taxon>Metazoa</taxon>
        <taxon>Ecdysozoa</taxon>
        <taxon>Nematoda</taxon>
        <taxon>Chromadorea</taxon>
        <taxon>Rhabditida</taxon>
        <taxon>Tylenchina</taxon>
        <taxon>Panagrolaimomorpha</taxon>
        <taxon>Panagrolaimoidea</taxon>
        <taxon>Panagrolaimidae</taxon>
        <taxon>Panagrolaimus</taxon>
    </lineage>
</organism>
<dbReference type="GO" id="GO:0071709">
    <property type="term" value="P:membrane assembly"/>
    <property type="evidence" value="ECO:0007669"/>
    <property type="project" value="TreeGrafter"/>
</dbReference>
<evidence type="ECO:0000313" key="8">
    <source>
        <dbReference type="Proteomes" id="UP000887578"/>
    </source>
</evidence>
<sequence length="162" mass="19127">MRDMLQYEISRFTIELLLHHIGSIFAFVTAITSRKFVPFAYCALLMEANSIVLHIRTLMQLSKSSSTYSTFYKFIQIINVITFIGFRFGVQTWQIYWIFRHHSSMHTFFAAIGYIGVITFFTINVFLFMRILAADGMLGDYGRKHAAINRYRAIYQYHNIRY</sequence>
<dbReference type="GO" id="GO:0055091">
    <property type="term" value="P:phospholipid homeostasis"/>
    <property type="evidence" value="ECO:0007669"/>
    <property type="project" value="TreeGrafter"/>
</dbReference>
<evidence type="ECO:0000256" key="3">
    <source>
        <dbReference type="ARBA" id="ARBA00022989"/>
    </source>
</evidence>
<evidence type="ECO:0000313" key="9">
    <source>
        <dbReference type="WBParaSite" id="PDA_v2.g23204.t1"/>
    </source>
</evidence>
<reference evidence="9" key="1">
    <citation type="submission" date="2022-11" db="UniProtKB">
        <authorList>
            <consortium name="WormBaseParasite"/>
        </authorList>
    </citation>
    <scope>IDENTIFICATION</scope>
</reference>
<feature type="transmembrane region" description="Helical" evidence="6">
    <location>
        <begin position="38"/>
        <end position="59"/>
    </location>
</feature>
<keyword evidence="4 5" id="KW-0472">Membrane</keyword>
<dbReference type="AlphaFoldDB" id="A0A914PWN6"/>
<keyword evidence="3 6" id="KW-1133">Transmembrane helix</keyword>
<accession>A0A914PWN6</accession>
<proteinExistence type="predicted"/>
<evidence type="ECO:0000256" key="5">
    <source>
        <dbReference type="PROSITE-ProRule" id="PRU00205"/>
    </source>
</evidence>
<feature type="domain" description="TLC" evidence="7">
    <location>
        <begin position="1"/>
        <end position="132"/>
    </location>
</feature>
<dbReference type="InterPro" id="IPR050846">
    <property type="entry name" value="TLCD"/>
</dbReference>
<dbReference type="InterPro" id="IPR006634">
    <property type="entry name" value="TLC-dom"/>
</dbReference>
<feature type="transmembrane region" description="Helical" evidence="6">
    <location>
        <begin position="108"/>
        <end position="133"/>
    </location>
</feature>
<dbReference type="WBParaSite" id="PDA_v2.g23204.t1">
    <property type="protein sequence ID" value="PDA_v2.g23204.t1"/>
    <property type="gene ID" value="PDA_v2.g23204"/>
</dbReference>
<keyword evidence="2 5" id="KW-0812">Transmembrane</keyword>
<keyword evidence="8" id="KW-1185">Reference proteome</keyword>
<dbReference type="PANTHER" id="PTHR13439">
    <property type="entry name" value="CT120 PROTEIN"/>
    <property type="match status" value="1"/>
</dbReference>
<dbReference type="Proteomes" id="UP000887578">
    <property type="component" value="Unplaced"/>
</dbReference>
<dbReference type="PROSITE" id="PS50922">
    <property type="entry name" value="TLC"/>
    <property type="match status" value="1"/>
</dbReference>
<dbReference type="GO" id="GO:0007009">
    <property type="term" value="P:plasma membrane organization"/>
    <property type="evidence" value="ECO:0007669"/>
    <property type="project" value="TreeGrafter"/>
</dbReference>
<feature type="transmembrane region" description="Helical" evidence="6">
    <location>
        <begin position="12"/>
        <end position="32"/>
    </location>
</feature>
<evidence type="ECO:0000256" key="6">
    <source>
        <dbReference type="SAM" id="Phobius"/>
    </source>
</evidence>
<name>A0A914PWN6_9BILA</name>
<evidence type="ECO:0000259" key="7">
    <source>
        <dbReference type="PROSITE" id="PS50922"/>
    </source>
</evidence>
<evidence type="ECO:0000256" key="1">
    <source>
        <dbReference type="ARBA" id="ARBA00004141"/>
    </source>
</evidence>